<protein>
    <recommendedName>
        <fullName evidence="2">Acetyltransferase</fullName>
    </recommendedName>
</protein>
<dbReference type="SUPFAM" id="SSF51161">
    <property type="entry name" value="Trimeric LpxA-like enzymes"/>
    <property type="match status" value="1"/>
</dbReference>
<evidence type="ECO:0008006" key="2">
    <source>
        <dbReference type="Google" id="ProtNLM"/>
    </source>
</evidence>
<dbReference type="PANTHER" id="PTHR43300">
    <property type="entry name" value="ACETYLTRANSFERASE"/>
    <property type="match status" value="1"/>
</dbReference>
<dbReference type="PANTHER" id="PTHR43300:SF11">
    <property type="entry name" value="ACETYLTRANSFERASE RV3034C-RELATED"/>
    <property type="match status" value="1"/>
</dbReference>
<reference evidence="1" key="1">
    <citation type="submission" date="2018-05" db="EMBL/GenBank/DDBJ databases">
        <authorList>
            <person name="Lanie J.A."/>
            <person name="Ng W.-L."/>
            <person name="Kazmierczak K.M."/>
            <person name="Andrzejewski T.M."/>
            <person name="Davidsen T.M."/>
            <person name="Wayne K.J."/>
            <person name="Tettelin H."/>
            <person name="Glass J.I."/>
            <person name="Rusch D."/>
            <person name="Podicherti R."/>
            <person name="Tsui H.-C.T."/>
            <person name="Winkler M.E."/>
        </authorList>
    </citation>
    <scope>NUCLEOTIDE SEQUENCE</scope>
</reference>
<organism evidence="1">
    <name type="scientific">marine metagenome</name>
    <dbReference type="NCBI Taxonomy" id="408172"/>
    <lineage>
        <taxon>unclassified sequences</taxon>
        <taxon>metagenomes</taxon>
        <taxon>ecological metagenomes</taxon>
    </lineage>
</organism>
<evidence type="ECO:0000313" key="1">
    <source>
        <dbReference type="EMBL" id="SVE02697.1"/>
    </source>
</evidence>
<dbReference type="InterPro" id="IPR011004">
    <property type="entry name" value="Trimer_LpxA-like_sf"/>
</dbReference>
<dbReference type="InterPro" id="IPR001451">
    <property type="entry name" value="Hexapep"/>
</dbReference>
<proteinExistence type="predicted"/>
<accession>A0A383A4G7</accession>
<dbReference type="Gene3D" id="2.160.10.10">
    <property type="entry name" value="Hexapeptide repeat proteins"/>
    <property type="match status" value="1"/>
</dbReference>
<dbReference type="InterPro" id="IPR050179">
    <property type="entry name" value="Trans_hexapeptide_repeat"/>
</dbReference>
<dbReference type="CDD" id="cd04647">
    <property type="entry name" value="LbH_MAT_like"/>
    <property type="match status" value="1"/>
</dbReference>
<dbReference type="AlphaFoldDB" id="A0A383A4G7"/>
<gene>
    <name evidence="1" type="ORF">METZ01_LOCUS455551</name>
</gene>
<feature type="non-terminal residue" evidence="1">
    <location>
        <position position="119"/>
    </location>
</feature>
<sequence length="119" mass="13379">MTKKWEKPIIEDGKLTKFNYIVQYAENLKMGINFDIGSFTYINSKFGVEIQDNVQIGSHCSIYSHSTIDQKKGSVLLKKNCKIGTHSTIMPNVTIGENSIISAYSFVNKDVPDNEIWAG</sequence>
<dbReference type="EMBL" id="UINC01189147">
    <property type="protein sequence ID" value="SVE02697.1"/>
    <property type="molecule type" value="Genomic_DNA"/>
</dbReference>
<dbReference type="Pfam" id="PF00132">
    <property type="entry name" value="Hexapep"/>
    <property type="match status" value="1"/>
</dbReference>
<name>A0A383A4G7_9ZZZZ</name>